<gene>
    <name evidence="2" type="ORF">AC631_03049</name>
</gene>
<dbReference type="Pfam" id="PF00621">
    <property type="entry name" value="RhoGEF"/>
    <property type="match status" value="1"/>
</dbReference>
<dbReference type="InterPro" id="IPR051492">
    <property type="entry name" value="Dynamin-Rho_GEF"/>
</dbReference>
<dbReference type="PROSITE" id="PS50010">
    <property type="entry name" value="DH_2"/>
    <property type="match status" value="1"/>
</dbReference>
<feature type="domain" description="DH" evidence="1">
    <location>
        <begin position="120"/>
        <end position="349"/>
    </location>
</feature>
<dbReference type="OrthoDB" id="10256089at2759"/>
<dbReference type="GO" id="GO:0032955">
    <property type="term" value="P:regulation of division septum assembly"/>
    <property type="evidence" value="ECO:0007669"/>
    <property type="project" value="TreeGrafter"/>
</dbReference>
<dbReference type="Gene3D" id="1.20.900.10">
    <property type="entry name" value="Dbl homology (DH) domain"/>
    <property type="match status" value="1"/>
</dbReference>
<dbReference type="Proteomes" id="UP000054251">
    <property type="component" value="Unassembled WGS sequence"/>
</dbReference>
<dbReference type="GO" id="GO:0031991">
    <property type="term" value="P:regulation of actomyosin contractile ring contraction"/>
    <property type="evidence" value="ECO:0007669"/>
    <property type="project" value="TreeGrafter"/>
</dbReference>
<dbReference type="GeneID" id="26840058"/>
<dbReference type="PANTHER" id="PTHR22834">
    <property type="entry name" value="NUCLEAR FUSION PROTEIN FUS2"/>
    <property type="match status" value="1"/>
</dbReference>
<name>A0A0V1PYE7_9ASCO</name>
<evidence type="ECO:0000259" key="1">
    <source>
        <dbReference type="PROSITE" id="PS50010"/>
    </source>
</evidence>
<organism evidence="2 3">
    <name type="scientific">Debaryomyces fabryi</name>
    <dbReference type="NCBI Taxonomy" id="58627"/>
    <lineage>
        <taxon>Eukaryota</taxon>
        <taxon>Fungi</taxon>
        <taxon>Dikarya</taxon>
        <taxon>Ascomycota</taxon>
        <taxon>Saccharomycotina</taxon>
        <taxon>Pichiomycetes</taxon>
        <taxon>Debaryomycetaceae</taxon>
        <taxon>Debaryomyces</taxon>
    </lineage>
</organism>
<dbReference type="GO" id="GO:0005085">
    <property type="term" value="F:guanyl-nucleotide exchange factor activity"/>
    <property type="evidence" value="ECO:0007669"/>
    <property type="project" value="InterPro"/>
</dbReference>
<dbReference type="GO" id="GO:0005737">
    <property type="term" value="C:cytoplasm"/>
    <property type="evidence" value="ECO:0007669"/>
    <property type="project" value="TreeGrafter"/>
</dbReference>
<dbReference type="InterPro" id="IPR027267">
    <property type="entry name" value="AH/BAR_dom_sf"/>
</dbReference>
<dbReference type="Gene3D" id="1.20.1270.60">
    <property type="entry name" value="Arfaptin homology (AH) domain/BAR domain"/>
    <property type="match status" value="1"/>
</dbReference>
<protein>
    <recommendedName>
        <fullName evidence="1">DH domain-containing protein</fullName>
    </recommendedName>
</protein>
<dbReference type="SUPFAM" id="SSF48065">
    <property type="entry name" value="DBL homology domain (DH-domain)"/>
    <property type="match status" value="1"/>
</dbReference>
<accession>A0A0V1PYE7</accession>
<keyword evidence="3" id="KW-1185">Reference proteome</keyword>
<dbReference type="AlphaFoldDB" id="A0A0V1PYE7"/>
<sequence length="681" mass="78915">MTKMKDDQPTRIAKNRARKTVVNISDSDLESDPEGFEDDIFCPTWLKPKVISQAPSSNTSDTSFLNFKEQYDISNPIKANKRNLELSSLSYFQVPMASQKKKIDSPIHKSFFSQPEQLNQFQKVLIEIIETEIDYFKSLNLCQTVYSSLLLNVAEYQNILTSQEKMLIFQDITLLTEISKTFIKSTIESLKLCNGFINTQSLQKFELDGDNQNLFNYNIRQLVINSSVHKFDIGLSIHQLFKATSFKATILAYFAKHNFRMKILNAKLTYGGPAVSKWLKEADFLTKSKTKNWSLQTILIQPMQRTMKYPLLLKQLIDSSNGISSDVQKHELNLALIKINLIIDECNTQESLGSYEEIDKKSKQTMLDKKRRETIYDANLEKCIPLENELRLDVAAQESIPSKGKGRTPSKGKGWLPIRNILFAPKEKFPAKRGGQYIYLVTSFRDKYNRIKGLQATFEMFSGQLIEFMQQQSKYASLWKQFLQETDAPHEGPAHYIDSIYSSYVDKMETQLLKTHLLVEELNSKLISAITLVITYCDEVKIQIQMHRKLRSSYVTYIKECEQNKHKPNIFQKTHTKAQTCINIENQLKDKLPQLLLYLSTFVNLLQGHSNRLYLNWLREQIGERSLLEFDQLRNPQMSKEDAKSTHADIIHFYHNNMQLTKLALEEGHQGLDYFRHFTAT</sequence>
<dbReference type="EMBL" id="LMYN01000061">
    <property type="protein sequence ID" value="KSA01170.1"/>
    <property type="molecule type" value="Genomic_DNA"/>
</dbReference>
<reference evidence="2 3" key="1">
    <citation type="submission" date="2015-11" db="EMBL/GenBank/DDBJ databases">
        <title>The genome of Debaryomyces fabryi.</title>
        <authorList>
            <person name="Tafer H."/>
            <person name="Lopandic K."/>
        </authorList>
    </citation>
    <scope>NUCLEOTIDE SEQUENCE [LARGE SCALE GENOMIC DNA]</scope>
    <source>
        <strain evidence="2 3">CBS 789</strain>
    </source>
</reference>
<dbReference type="RefSeq" id="XP_015467272.1">
    <property type="nucleotide sequence ID" value="XM_015611878.1"/>
</dbReference>
<proteinExistence type="predicted"/>
<comment type="caution">
    <text evidence="2">The sequence shown here is derived from an EMBL/GenBank/DDBJ whole genome shotgun (WGS) entry which is preliminary data.</text>
</comment>
<dbReference type="InterPro" id="IPR000219">
    <property type="entry name" value="DH_dom"/>
</dbReference>
<dbReference type="PANTHER" id="PTHR22834:SF20">
    <property type="entry name" value="SH3 DOMAIN-CONTAINING PROTEIN"/>
    <property type="match status" value="1"/>
</dbReference>
<evidence type="ECO:0000313" key="2">
    <source>
        <dbReference type="EMBL" id="KSA01170.1"/>
    </source>
</evidence>
<dbReference type="InterPro" id="IPR035899">
    <property type="entry name" value="DBL_dom_sf"/>
</dbReference>
<dbReference type="SMART" id="SM00325">
    <property type="entry name" value="RhoGEF"/>
    <property type="match status" value="1"/>
</dbReference>
<evidence type="ECO:0000313" key="3">
    <source>
        <dbReference type="Proteomes" id="UP000054251"/>
    </source>
</evidence>